<feature type="domain" description="DUF6532" evidence="2">
    <location>
        <begin position="220"/>
        <end position="369"/>
    </location>
</feature>
<evidence type="ECO:0000259" key="2">
    <source>
        <dbReference type="Pfam" id="PF20149"/>
    </source>
</evidence>
<protein>
    <recommendedName>
        <fullName evidence="2">DUF6532 domain-containing protein</fullName>
    </recommendedName>
</protein>
<sequence length="452" mass="49930">MEPEESDVDEEAEEEAKPKKGKKKPKLGRADISAKRHFAPASLTASTAHQETKRKASESDKAESGGQSKKKKAKGSALLQGWDAKHGSESRTQDADEEDDSMVRPGGFVADGETDFVERKSLSGFKGKKIVMNNIKISDSKPMTQSTKRAQRGGATKWKLDHLPSGTSAAFTESLAPLAKIKVGALDAWEGLSSDQIQHLVDTIFPEDGHIVEDNDVWGGLVGYRLSNWRNGFFTHARTAVKNFLEAGEEIHVEGPADIAEYVGLFTEIQGDPPTAPFHWRVWDEDEETGKTIKKGCLQNELIMYTLAHAHFSEYEDIPDPRDLHPSELPGGALILAMQAVEHAFTFWRTGEFVEDKSSHFSADRYGDTVKRKPGADGGRAKDVKVLVAGRYKPTIRSLTVEKHWVPIFKAVTDILSVNRKKKARSKSASSRASSEMIIDETPEFILVSDED</sequence>
<gene>
    <name evidence="3" type="ORF">GALMADRAFT_1026983</name>
</gene>
<dbReference type="EMBL" id="KL142406">
    <property type="protein sequence ID" value="KDR68743.1"/>
    <property type="molecule type" value="Genomic_DNA"/>
</dbReference>
<feature type="region of interest" description="Disordered" evidence="1">
    <location>
        <begin position="1"/>
        <end position="110"/>
    </location>
</feature>
<evidence type="ECO:0000313" key="3">
    <source>
        <dbReference type="EMBL" id="KDR68743.1"/>
    </source>
</evidence>
<dbReference type="HOGENOM" id="CLU_028193_0_0_1"/>
<name>A0A067SPM8_GALM3</name>
<feature type="compositionally biased region" description="Acidic residues" evidence="1">
    <location>
        <begin position="1"/>
        <end position="14"/>
    </location>
</feature>
<proteinExistence type="predicted"/>
<keyword evidence="4" id="KW-1185">Reference proteome</keyword>
<dbReference type="Proteomes" id="UP000027222">
    <property type="component" value="Unassembled WGS sequence"/>
</dbReference>
<reference evidence="4" key="1">
    <citation type="journal article" date="2014" name="Proc. Natl. Acad. Sci. U.S.A.">
        <title>Extensive sampling of basidiomycete genomes demonstrates inadequacy of the white-rot/brown-rot paradigm for wood decay fungi.</title>
        <authorList>
            <person name="Riley R."/>
            <person name="Salamov A.A."/>
            <person name="Brown D.W."/>
            <person name="Nagy L.G."/>
            <person name="Floudas D."/>
            <person name="Held B.W."/>
            <person name="Levasseur A."/>
            <person name="Lombard V."/>
            <person name="Morin E."/>
            <person name="Otillar R."/>
            <person name="Lindquist E.A."/>
            <person name="Sun H."/>
            <person name="LaButti K.M."/>
            <person name="Schmutz J."/>
            <person name="Jabbour D."/>
            <person name="Luo H."/>
            <person name="Baker S.E."/>
            <person name="Pisabarro A.G."/>
            <person name="Walton J.D."/>
            <person name="Blanchette R.A."/>
            <person name="Henrissat B."/>
            <person name="Martin F."/>
            <person name="Cullen D."/>
            <person name="Hibbett D.S."/>
            <person name="Grigoriev I.V."/>
        </authorList>
    </citation>
    <scope>NUCLEOTIDE SEQUENCE [LARGE SCALE GENOMIC DNA]</scope>
    <source>
        <strain evidence="4">CBS 339.88</strain>
    </source>
</reference>
<feature type="compositionally biased region" description="Basic and acidic residues" evidence="1">
    <location>
        <begin position="50"/>
        <end position="63"/>
    </location>
</feature>
<dbReference type="Pfam" id="PF20149">
    <property type="entry name" value="DUF6532"/>
    <property type="match status" value="1"/>
</dbReference>
<accession>A0A067SPM8</accession>
<dbReference type="OrthoDB" id="3014170at2759"/>
<evidence type="ECO:0000313" key="4">
    <source>
        <dbReference type="Proteomes" id="UP000027222"/>
    </source>
</evidence>
<dbReference type="AlphaFoldDB" id="A0A067SPM8"/>
<dbReference type="InterPro" id="IPR045341">
    <property type="entry name" value="DUF6532"/>
</dbReference>
<feature type="compositionally biased region" description="Basic and acidic residues" evidence="1">
    <location>
        <begin position="83"/>
        <end position="94"/>
    </location>
</feature>
<evidence type="ECO:0000256" key="1">
    <source>
        <dbReference type="SAM" id="MobiDB-lite"/>
    </source>
</evidence>
<organism evidence="3 4">
    <name type="scientific">Galerina marginata (strain CBS 339.88)</name>
    <dbReference type="NCBI Taxonomy" id="685588"/>
    <lineage>
        <taxon>Eukaryota</taxon>
        <taxon>Fungi</taxon>
        <taxon>Dikarya</taxon>
        <taxon>Basidiomycota</taxon>
        <taxon>Agaricomycotina</taxon>
        <taxon>Agaricomycetes</taxon>
        <taxon>Agaricomycetidae</taxon>
        <taxon>Agaricales</taxon>
        <taxon>Agaricineae</taxon>
        <taxon>Strophariaceae</taxon>
        <taxon>Galerina</taxon>
    </lineage>
</organism>